<feature type="domain" description="ABC transmembrane type-1" evidence="9">
    <location>
        <begin position="37"/>
        <end position="322"/>
    </location>
</feature>
<dbReference type="PROSITE" id="PS50893">
    <property type="entry name" value="ABC_TRANSPORTER_2"/>
    <property type="match status" value="1"/>
</dbReference>
<dbReference type="PANTHER" id="PTHR24221">
    <property type="entry name" value="ATP-BINDING CASSETTE SUB-FAMILY B"/>
    <property type="match status" value="1"/>
</dbReference>
<dbReference type="PANTHER" id="PTHR24221:SF654">
    <property type="entry name" value="ATP-BINDING CASSETTE SUB-FAMILY B MEMBER 6"/>
    <property type="match status" value="1"/>
</dbReference>
<evidence type="ECO:0000256" key="6">
    <source>
        <dbReference type="ARBA" id="ARBA00023136"/>
    </source>
</evidence>
<gene>
    <name evidence="10" type="ORF">GCM10009789_79260</name>
</gene>
<feature type="domain" description="ABC transporter" evidence="8">
    <location>
        <begin position="357"/>
        <end position="591"/>
    </location>
</feature>
<accession>A0ABP4QJI3</accession>
<protein>
    <submittedName>
        <fullName evidence="10">ABC transporter ATP-binding protein</fullName>
    </submittedName>
</protein>
<evidence type="ECO:0000313" key="10">
    <source>
        <dbReference type="EMBL" id="GAA1613159.1"/>
    </source>
</evidence>
<dbReference type="SMART" id="SM00382">
    <property type="entry name" value="AAA"/>
    <property type="match status" value="1"/>
</dbReference>
<dbReference type="Gene3D" id="1.20.1560.10">
    <property type="entry name" value="ABC transporter type 1, transmembrane domain"/>
    <property type="match status" value="1"/>
</dbReference>
<name>A0ABP4QJI3_9ACTN</name>
<dbReference type="EMBL" id="BAAAOS010000063">
    <property type="protein sequence ID" value="GAA1613159.1"/>
    <property type="molecule type" value="Genomic_DNA"/>
</dbReference>
<organism evidence="10 11">
    <name type="scientific">Kribbella sancticallisti</name>
    <dbReference type="NCBI Taxonomy" id="460087"/>
    <lineage>
        <taxon>Bacteria</taxon>
        <taxon>Bacillati</taxon>
        <taxon>Actinomycetota</taxon>
        <taxon>Actinomycetes</taxon>
        <taxon>Propionibacteriales</taxon>
        <taxon>Kribbellaceae</taxon>
        <taxon>Kribbella</taxon>
    </lineage>
</organism>
<evidence type="ECO:0000256" key="7">
    <source>
        <dbReference type="SAM" id="Phobius"/>
    </source>
</evidence>
<dbReference type="InterPro" id="IPR036640">
    <property type="entry name" value="ABC1_TM_sf"/>
</dbReference>
<evidence type="ECO:0000259" key="8">
    <source>
        <dbReference type="PROSITE" id="PS50893"/>
    </source>
</evidence>
<sequence>MSTAEASSRLDAGDNAGGLETLRQGIRISPELARGWWVTGLLALTMTGGRIVVPIAVQQTIDKGLSGPGGPNMSFVAWMCLLCAAGILVTAFASYLTTVRLAKNSERGLATMRIKAFRHVHDLPVLTQSTERRGALVSRVTSDVDTVSQFLQFGGFIFLVSLGQMLLATVVMFVYSWQLALVVLVCFLPLFASLKYLQRKMSAAYGVVRAKVGEMLSAIAEPVVGAQVVRAYAIEQRTQARIDASIEDYRHTATRAQAITGITFSIGGLAAGLANAGVLTAGVLLGIDGEATLGEILAFMFLVALFSDPVQIATQVLTDAQSAFAGWRRVLGVIATPADVVDPGPDGVTQSRGPITVEFADVNFAYPEGELVLRDVDVRLEPHRRVAVVGETGSGKTTFAKLLTRLMDPTSGAVLLDGVNAREISFSSLRERVVMVPQDGYLFDSSLAENVRFGRPDVTDAQLLDAFESLGLTDWLESLPDGLDSPVGQRGESLSAGERQLVALVRANIADPDLLVLDEATSAVDPGTEVRVNAALERLMSGRTSVTIAHRLSTAEAADEVLVFDDGRVVERGPHAELVAAGGVYTRLHASWIAQRTAL</sequence>
<evidence type="ECO:0000259" key="9">
    <source>
        <dbReference type="PROSITE" id="PS50929"/>
    </source>
</evidence>
<dbReference type="SUPFAM" id="SSF90123">
    <property type="entry name" value="ABC transporter transmembrane region"/>
    <property type="match status" value="1"/>
</dbReference>
<evidence type="ECO:0000313" key="11">
    <source>
        <dbReference type="Proteomes" id="UP001500393"/>
    </source>
</evidence>
<comment type="caution">
    <text evidence="10">The sequence shown here is derived from an EMBL/GenBank/DDBJ whole genome shotgun (WGS) entry which is preliminary data.</text>
</comment>
<feature type="transmembrane region" description="Helical" evidence="7">
    <location>
        <begin position="36"/>
        <end position="55"/>
    </location>
</feature>
<keyword evidence="6 7" id="KW-0472">Membrane</keyword>
<dbReference type="InterPro" id="IPR003439">
    <property type="entry name" value="ABC_transporter-like_ATP-bd"/>
</dbReference>
<dbReference type="InterPro" id="IPR011527">
    <property type="entry name" value="ABC1_TM_dom"/>
</dbReference>
<reference evidence="11" key="1">
    <citation type="journal article" date="2019" name="Int. J. Syst. Evol. Microbiol.">
        <title>The Global Catalogue of Microorganisms (GCM) 10K type strain sequencing project: providing services to taxonomists for standard genome sequencing and annotation.</title>
        <authorList>
            <consortium name="The Broad Institute Genomics Platform"/>
            <consortium name="The Broad Institute Genome Sequencing Center for Infectious Disease"/>
            <person name="Wu L."/>
            <person name="Ma J."/>
        </authorList>
    </citation>
    <scope>NUCLEOTIDE SEQUENCE [LARGE SCALE GENOMIC DNA]</scope>
    <source>
        <strain evidence="11">JCM 14969</strain>
    </source>
</reference>
<evidence type="ECO:0000256" key="3">
    <source>
        <dbReference type="ARBA" id="ARBA00022741"/>
    </source>
</evidence>
<proteinExistence type="predicted"/>
<dbReference type="RefSeq" id="WP_344221902.1">
    <property type="nucleotide sequence ID" value="NZ_BAAAOS010000063.1"/>
</dbReference>
<feature type="transmembrane region" description="Helical" evidence="7">
    <location>
        <begin position="150"/>
        <end position="173"/>
    </location>
</feature>
<keyword evidence="5 7" id="KW-1133">Transmembrane helix</keyword>
<dbReference type="Proteomes" id="UP001500393">
    <property type="component" value="Unassembled WGS sequence"/>
</dbReference>
<dbReference type="PROSITE" id="PS50929">
    <property type="entry name" value="ABC_TM1F"/>
    <property type="match status" value="1"/>
</dbReference>
<dbReference type="GO" id="GO:0005524">
    <property type="term" value="F:ATP binding"/>
    <property type="evidence" value="ECO:0007669"/>
    <property type="project" value="UniProtKB-KW"/>
</dbReference>
<keyword evidence="11" id="KW-1185">Reference proteome</keyword>
<comment type="subcellular location">
    <subcellularLocation>
        <location evidence="1">Cell membrane</location>
        <topology evidence="1">Multi-pass membrane protein</topology>
    </subcellularLocation>
</comment>
<dbReference type="InterPro" id="IPR027417">
    <property type="entry name" value="P-loop_NTPase"/>
</dbReference>
<evidence type="ECO:0000256" key="4">
    <source>
        <dbReference type="ARBA" id="ARBA00022840"/>
    </source>
</evidence>
<dbReference type="Gene3D" id="3.40.50.300">
    <property type="entry name" value="P-loop containing nucleotide triphosphate hydrolases"/>
    <property type="match status" value="1"/>
</dbReference>
<dbReference type="Pfam" id="PF00005">
    <property type="entry name" value="ABC_tran"/>
    <property type="match status" value="1"/>
</dbReference>
<evidence type="ECO:0000256" key="5">
    <source>
        <dbReference type="ARBA" id="ARBA00022989"/>
    </source>
</evidence>
<evidence type="ECO:0000256" key="1">
    <source>
        <dbReference type="ARBA" id="ARBA00004651"/>
    </source>
</evidence>
<dbReference type="SUPFAM" id="SSF52540">
    <property type="entry name" value="P-loop containing nucleoside triphosphate hydrolases"/>
    <property type="match status" value="1"/>
</dbReference>
<evidence type="ECO:0000256" key="2">
    <source>
        <dbReference type="ARBA" id="ARBA00022692"/>
    </source>
</evidence>
<dbReference type="Pfam" id="PF00664">
    <property type="entry name" value="ABC_membrane"/>
    <property type="match status" value="1"/>
</dbReference>
<dbReference type="CDD" id="cd07346">
    <property type="entry name" value="ABC_6TM_exporters"/>
    <property type="match status" value="1"/>
</dbReference>
<keyword evidence="2 7" id="KW-0812">Transmembrane</keyword>
<dbReference type="InterPro" id="IPR003593">
    <property type="entry name" value="AAA+_ATPase"/>
</dbReference>
<feature type="transmembrane region" description="Helical" evidence="7">
    <location>
        <begin position="179"/>
        <end position="197"/>
    </location>
</feature>
<keyword evidence="3" id="KW-0547">Nucleotide-binding</keyword>
<keyword evidence="4 10" id="KW-0067">ATP-binding</keyword>
<feature type="transmembrane region" description="Helical" evidence="7">
    <location>
        <begin position="75"/>
        <end position="97"/>
    </location>
</feature>
<dbReference type="InterPro" id="IPR039421">
    <property type="entry name" value="Type_1_exporter"/>
</dbReference>